<evidence type="ECO:0000256" key="3">
    <source>
        <dbReference type="ARBA" id="ARBA00022617"/>
    </source>
</evidence>
<dbReference type="GO" id="GO:0004497">
    <property type="term" value="F:monooxygenase activity"/>
    <property type="evidence" value="ECO:0007669"/>
    <property type="project" value="UniProtKB-KW"/>
</dbReference>
<dbReference type="GO" id="GO:0016705">
    <property type="term" value="F:oxidoreductase activity, acting on paired donors, with incorporation or reduction of molecular oxygen"/>
    <property type="evidence" value="ECO:0007669"/>
    <property type="project" value="InterPro"/>
</dbReference>
<evidence type="ECO:0000256" key="8">
    <source>
        <dbReference type="PIRSR" id="PIRSR602401-1"/>
    </source>
</evidence>
<evidence type="ECO:0000256" key="6">
    <source>
        <dbReference type="ARBA" id="ARBA00023004"/>
    </source>
</evidence>
<organism evidence="10">
    <name type="scientific">Mamestra brassicae</name>
    <name type="common">Cabbage moth</name>
    <dbReference type="NCBI Taxonomy" id="55057"/>
    <lineage>
        <taxon>Eukaryota</taxon>
        <taxon>Metazoa</taxon>
        <taxon>Ecdysozoa</taxon>
        <taxon>Arthropoda</taxon>
        <taxon>Hexapoda</taxon>
        <taxon>Insecta</taxon>
        <taxon>Pterygota</taxon>
        <taxon>Neoptera</taxon>
        <taxon>Endopterygota</taxon>
        <taxon>Lepidoptera</taxon>
        <taxon>Glossata</taxon>
        <taxon>Ditrysia</taxon>
        <taxon>Noctuoidea</taxon>
        <taxon>Noctuidae</taxon>
        <taxon>Noctuinae</taxon>
        <taxon>Hadenini</taxon>
        <taxon>Mamestra</taxon>
    </lineage>
</organism>
<keyword evidence="7 9" id="KW-0503">Monooxygenase</keyword>
<gene>
    <name evidence="10" type="primary">disembodied</name>
</gene>
<evidence type="ECO:0000256" key="7">
    <source>
        <dbReference type="ARBA" id="ARBA00023033"/>
    </source>
</evidence>
<keyword evidence="3 8" id="KW-0349">Heme</keyword>
<dbReference type="GO" id="GO:0005506">
    <property type="term" value="F:iron ion binding"/>
    <property type="evidence" value="ECO:0007669"/>
    <property type="project" value="InterPro"/>
</dbReference>
<feature type="binding site" description="axial binding residue" evidence="8">
    <location>
        <position position="457"/>
    </location>
    <ligand>
        <name>heme</name>
        <dbReference type="ChEBI" id="CHEBI:30413"/>
    </ligand>
    <ligandPart>
        <name>Fe</name>
        <dbReference type="ChEBI" id="CHEBI:18248"/>
    </ligandPart>
</feature>
<dbReference type="AlphaFoldDB" id="S6BQ30"/>
<protein>
    <submittedName>
        <fullName evidence="10">Cytochrome P450 302A1</fullName>
    </submittedName>
</protein>
<dbReference type="PROSITE" id="PS00086">
    <property type="entry name" value="CYTOCHROME_P450"/>
    <property type="match status" value="1"/>
</dbReference>
<dbReference type="Gene3D" id="1.10.630.10">
    <property type="entry name" value="Cytochrome P450"/>
    <property type="match status" value="1"/>
</dbReference>
<dbReference type="PANTHER" id="PTHR24279">
    <property type="entry name" value="CYTOCHROME P450"/>
    <property type="match status" value="1"/>
</dbReference>
<dbReference type="InterPro" id="IPR001128">
    <property type="entry name" value="Cyt_P450"/>
</dbReference>
<keyword evidence="5 9" id="KW-0560">Oxidoreductase</keyword>
<dbReference type="Pfam" id="PF00067">
    <property type="entry name" value="p450"/>
    <property type="match status" value="1"/>
</dbReference>
<comment type="similarity">
    <text evidence="2 9">Belongs to the cytochrome P450 family.</text>
</comment>
<dbReference type="EMBL" id="AB649118">
    <property type="protein sequence ID" value="BAN66312.1"/>
    <property type="molecule type" value="mRNA"/>
</dbReference>
<evidence type="ECO:0000256" key="1">
    <source>
        <dbReference type="ARBA" id="ARBA00001971"/>
    </source>
</evidence>
<accession>S6BQ30</accession>
<dbReference type="FunFam" id="1.10.630.10:FF:000006">
    <property type="entry name" value="Cytochrome P450 302a1, mitochondrial"/>
    <property type="match status" value="1"/>
</dbReference>
<dbReference type="PRINTS" id="PR00385">
    <property type="entry name" value="P450"/>
</dbReference>
<dbReference type="InterPro" id="IPR050479">
    <property type="entry name" value="CYP11_CYP27_families"/>
</dbReference>
<evidence type="ECO:0000313" key="10">
    <source>
        <dbReference type="EMBL" id="BAN66312.1"/>
    </source>
</evidence>
<keyword evidence="4 8" id="KW-0479">Metal-binding</keyword>
<proteinExistence type="evidence at transcript level"/>
<dbReference type="SUPFAM" id="SSF48264">
    <property type="entry name" value="Cytochrome P450"/>
    <property type="match status" value="1"/>
</dbReference>
<sequence>MLKLSKTFTNNGKCVRFVSNAACSGENKEVQNEKGHVKSFEEIPGPKCYPIVGTLYKYAPYIGDYNVEKLDRNSLMNWRRYGSLVREAPGVRLLHVYDPEDIEVVFRQDHRFPARRSHIAMLHYRLSKPHVYNTGGLLSTNGSEWWRLRSTFQKNFTSPQSVKNHVERTDGVITEFVQWIKERNISHNEDFLPYLNRLNLEVIGTVAFNERFESFSPQEQDSNSRSSKTIQAAFGSNSGIMRLDKGLLWRLFKTPLYKKLADSQEYLEKVSKEILMKRVTFFVHPDDNDNSLLGSFLKQPNLDLKDVLGMMVDIIMAAIDTTAYTTSFALYHIGRNPEVQKKMYNEILALLPSKDAKISSDIVSKAIYVRSCVKESLRLNPVSIGVGRLTQKDFVLRGYLIPEGTVIVTQNMLASRLPQYIKDPLKFKPERWLRGSEGHENIHPFLSLPFGFGPRSCIARRLAEQNICIILIRLIREFNIKWMGDELGIRTLLINKPDKPVSLSFTPRNE</sequence>
<name>S6BQ30_MAMBR</name>
<dbReference type="InterPro" id="IPR002401">
    <property type="entry name" value="Cyt_P450_E_grp-I"/>
</dbReference>
<reference evidence="10" key="1">
    <citation type="submission" date="2011-07" db="EMBL/GenBank/DDBJ databases">
        <title>Identification of Halloween genes from the cabbage army worm, Mamestra brassicae.</title>
        <authorList>
            <person name="Ogihara M.H."/>
            <person name="Ikeda H."/>
            <person name="Hikiba J."/>
            <person name="Nakaoka T."/>
            <person name="Kataoka H."/>
        </authorList>
    </citation>
    <scope>NUCLEOTIDE SEQUENCE</scope>
</reference>
<dbReference type="PRINTS" id="PR00463">
    <property type="entry name" value="EP450I"/>
</dbReference>
<dbReference type="CDD" id="cd11054">
    <property type="entry name" value="CYP24A1-like"/>
    <property type="match status" value="1"/>
</dbReference>
<evidence type="ECO:0000256" key="9">
    <source>
        <dbReference type="RuleBase" id="RU000461"/>
    </source>
</evidence>
<evidence type="ECO:0000256" key="4">
    <source>
        <dbReference type="ARBA" id="ARBA00022723"/>
    </source>
</evidence>
<keyword evidence="6 8" id="KW-0408">Iron</keyword>
<dbReference type="PANTHER" id="PTHR24279:SF120">
    <property type="entry name" value="CYTOCHROME P450"/>
    <property type="match status" value="1"/>
</dbReference>
<comment type="cofactor">
    <cofactor evidence="1 8">
        <name>heme</name>
        <dbReference type="ChEBI" id="CHEBI:30413"/>
    </cofactor>
</comment>
<evidence type="ECO:0000256" key="5">
    <source>
        <dbReference type="ARBA" id="ARBA00023002"/>
    </source>
</evidence>
<evidence type="ECO:0000256" key="2">
    <source>
        <dbReference type="ARBA" id="ARBA00010617"/>
    </source>
</evidence>
<dbReference type="GO" id="GO:0020037">
    <property type="term" value="F:heme binding"/>
    <property type="evidence" value="ECO:0007669"/>
    <property type="project" value="InterPro"/>
</dbReference>
<dbReference type="InterPro" id="IPR017972">
    <property type="entry name" value="Cyt_P450_CS"/>
</dbReference>
<dbReference type="InterPro" id="IPR036396">
    <property type="entry name" value="Cyt_P450_sf"/>
</dbReference>